<evidence type="ECO:0000256" key="2">
    <source>
        <dbReference type="SAM" id="MobiDB-lite"/>
    </source>
</evidence>
<feature type="compositionally biased region" description="Acidic residues" evidence="2">
    <location>
        <begin position="296"/>
        <end position="310"/>
    </location>
</feature>
<dbReference type="OrthoDB" id="10677273at2759"/>
<reference evidence="5" key="1">
    <citation type="submission" date="2017-01" db="EMBL/GenBank/DDBJ databases">
        <title>Comparative genomics of anhydrobiosis in the tardigrade Hypsibius dujardini.</title>
        <authorList>
            <person name="Yoshida Y."/>
            <person name="Koutsovoulos G."/>
            <person name="Laetsch D."/>
            <person name="Stevens L."/>
            <person name="Kumar S."/>
            <person name="Horikawa D."/>
            <person name="Ishino K."/>
            <person name="Komine S."/>
            <person name="Tomita M."/>
            <person name="Blaxter M."/>
            <person name="Arakawa K."/>
        </authorList>
    </citation>
    <scope>NUCLEOTIDE SEQUENCE [LARGE SCALE GENOMIC DNA]</scope>
    <source>
        <strain evidence="5">Z151</strain>
    </source>
</reference>
<keyword evidence="3" id="KW-0812">Transmembrane</keyword>
<keyword evidence="3" id="KW-1133">Transmembrane helix</keyword>
<organism evidence="4 5">
    <name type="scientific">Hypsibius exemplaris</name>
    <name type="common">Freshwater tardigrade</name>
    <dbReference type="NCBI Taxonomy" id="2072580"/>
    <lineage>
        <taxon>Eukaryota</taxon>
        <taxon>Metazoa</taxon>
        <taxon>Ecdysozoa</taxon>
        <taxon>Tardigrada</taxon>
        <taxon>Eutardigrada</taxon>
        <taxon>Parachela</taxon>
        <taxon>Hypsibioidea</taxon>
        <taxon>Hypsibiidae</taxon>
        <taxon>Hypsibius</taxon>
    </lineage>
</organism>
<name>A0A9X6NF85_HYPEX</name>
<evidence type="ECO:0000313" key="4">
    <source>
        <dbReference type="EMBL" id="OWA52825.1"/>
    </source>
</evidence>
<dbReference type="EMBL" id="MTYJ01000288">
    <property type="protein sequence ID" value="OWA52825.1"/>
    <property type="molecule type" value="Genomic_DNA"/>
</dbReference>
<keyword evidence="5" id="KW-1185">Reference proteome</keyword>
<feature type="coiled-coil region" evidence="1">
    <location>
        <begin position="98"/>
        <end position="125"/>
    </location>
</feature>
<comment type="caution">
    <text evidence="4">The sequence shown here is derived from an EMBL/GenBank/DDBJ whole genome shotgun (WGS) entry which is preliminary data.</text>
</comment>
<gene>
    <name evidence="4" type="ORF">BV898_17268</name>
</gene>
<keyword evidence="3" id="KW-0472">Membrane</keyword>
<evidence type="ECO:0000256" key="3">
    <source>
        <dbReference type="SAM" id="Phobius"/>
    </source>
</evidence>
<feature type="region of interest" description="Disordered" evidence="2">
    <location>
        <begin position="269"/>
        <end position="328"/>
    </location>
</feature>
<dbReference type="Proteomes" id="UP000192578">
    <property type="component" value="Unassembled WGS sequence"/>
</dbReference>
<keyword evidence="1" id="KW-0175">Coiled coil</keyword>
<feature type="compositionally biased region" description="Acidic residues" evidence="2">
    <location>
        <begin position="271"/>
        <end position="282"/>
    </location>
</feature>
<evidence type="ECO:0000313" key="5">
    <source>
        <dbReference type="Proteomes" id="UP000192578"/>
    </source>
</evidence>
<sequence>MVNITVFGPWSGKKAATVDKAGLTTIGAGGLDSYDTEAHLLGTETDSRWNRRGKFCYLAFVADICAFLALLLIIISTGFLLWKVWWVKAEVDKMQPAVMSLSASLSRLQVESEALQSENSALINAYSSQNGAVQPFGSGNSFDTDDTLMEDASVDSLTQLVNQEKLAQELDGAEAGLVGMTIYMTVGKTDSDPEGSNLTEELKALFDQTQNAASDDDSDDDDDLPRIYPILDAGDNSLQTTTNPAVVDSAVALPSEAEISKTFRQVFGDAVPDDEEDADEEDIKVTPKRKTKDLADSDDDDEDDNDDDDDTKSAKSTSFAEDNLSDSD</sequence>
<evidence type="ECO:0000256" key="1">
    <source>
        <dbReference type="SAM" id="Coils"/>
    </source>
</evidence>
<feature type="transmembrane region" description="Helical" evidence="3">
    <location>
        <begin position="55"/>
        <end position="82"/>
    </location>
</feature>
<dbReference type="AlphaFoldDB" id="A0A9X6NF85"/>
<protein>
    <submittedName>
        <fullName evidence="4">Uncharacterized protein</fullName>
    </submittedName>
</protein>
<proteinExistence type="predicted"/>
<feature type="region of interest" description="Disordered" evidence="2">
    <location>
        <begin position="209"/>
        <end position="241"/>
    </location>
</feature>
<accession>A0A9X6NF85</accession>
<feature type="compositionally biased region" description="Acidic residues" evidence="2">
    <location>
        <begin position="214"/>
        <end position="223"/>
    </location>
</feature>